<dbReference type="PANTHER" id="PTHR31140">
    <property type="entry name" value="B3 DOMAIN-CONTAINING TRANSCRIPTION FACTOR ABI3"/>
    <property type="match status" value="1"/>
</dbReference>
<comment type="subcellular location">
    <subcellularLocation>
        <location evidence="1">Nucleus</location>
    </subcellularLocation>
</comment>
<dbReference type="Gramene" id="rna-AYBTSS11_LOCUS7517">
    <property type="protein sequence ID" value="CAJ1936508.1"/>
    <property type="gene ID" value="gene-AYBTSS11_LOCUS7517"/>
</dbReference>
<dbReference type="GO" id="GO:0005634">
    <property type="term" value="C:nucleus"/>
    <property type="evidence" value="ECO:0007669"/>
    <property type="project" value="UniProtKB-SubCell"/>
</dbReference>
<dbReference type="Pfam" id="PF02362">
    <property type="entry name" value="B3"/>
    <property type="match status" value="1"/>
</dbReference>
<dbReference type="GO" id="GO:0003677">
    <property type="term" value="F:DNA binding"/>
    <property type="evidence" value="ECO:0007669"/>
    <property type="project" value="UniProtKB-KW"/>
</dbReference>
<dbReference type="CDD" id="cd10017">
    <property type="entry name" value="B3_DNA"/>
    <property type="match status" value="1"/>
</dbReference>
<dbReference type="Proteomes" id="UP001189624">
    <property type="component" value="Chromosome 3"/>
</dbReference>
<evidence type="ECO:0000256" key="5">
    <source>
        <dbReference type="ARBA" id="ARBA00023242"/>
    </source>
</evidence>
<dbReference type="EMBL" id="OY731400">
    <property type="protein sequence ID" value="CAJ1936508.1"/>
    <property type="molecule type" value="Genomic_DNA"/>
</dbReference>
<evidence type="ECO:0000256" key="6">
    <source>
        <dbReference type="SAM" id="MobiDB-lite"/>
    </source>
</evidence>
<evidence type="ECO:0000313" key="8">
    <source>
        <dbReference type="EMBL" id="CAJ1936508.1"/>
    </source>
</evidence>
<protein>
    <recommendedName>
        <fullName evidence="7">TF-B3 domain-containing protein</fullName>
    </recommendedName>
</protein>
<keyword evidence="4" id="KW-0804">Transcription</keyword>
<dbReference type="PROSITE" id="PS50863">
    <property type="entry name" value="B3"/>
    <property type="match status" value="1"/>
</dbReference>
<evidence type="ECO:0000313" key="9">
    <source>
        <dbReference type="Proteomes" id="UP001189624"/>
    </source>
</evidence>
<dbReference type="SMART" id="SM01019">
    <property type="entry name" value="B3"/>
    <property type="match status" value="1"/>
</dbReference>
<dbReference type="GO" id="GO:0003700">
    <property type="term" value="F:DNA-binding transcription factor activity"/>
    <property type="evidence" value="ECO:0007669"/>
    <property type="project" value="InterPro"/>
</dbReference>
<keyword evidence="9" id="KW-1185">Reference proteome</keyword>
<reference evidence="8" key="1">
    <citation type="submission" date="2023-10" db="EMBL/GenBank/DDBJ databases">
        <authorList>
            <person name="Domelevo Entfellner J.-B."/>
        </authorList>
    </citation>
    <scope>NUCLEOTIDE SEQUENCE</scope>
</reference>
<dbReference type="AlphaFoldDB" id="A0AA86S7U0"/>
<keyword evidence="2" id="KW-0805">Transcription regulation</keyword>
<evidence type="ECO:0000256" key="4">
    <source>
        <dbReference type="ARBA" id="ARBA00023163"/>
    </source>
</evidence>
<gene>
    <name evidence="8" type="ORF">AYBTSS11_LOCUS7517</name>
</gene>
<dbReference type="InterPro" id="IPR015300">
    <property type="entry name" value="DNA-bd_pseudobarrel_sf"/>
</dbReference>
<feature type="region of interest" description="Disordered" evidence="6">
    <location>
        <begin position="1"/>
        <end position="20"/>
    </location>
</feature>
<dbReference type="InterPro" id="IPR044800">
    <property type="entry name" value="LEC2-like"/>
</dbReference>
<keyword evidence="5" id="KW-0539">Nucleus</keyword>
<dbReference type="Gene3D" id="2.40.330.10">
    <property type="entry name" value="DNA-binding pseudobarrel domain"/>
    <property type="match status" value="1"/>
</dbReference>
<evidence type="ECO:0000256" key="2">
    <source>
        <dbReference type="ARBA" id="ARBA00023015"/>
    </source>
</evidence>
<keyword evidence="3" id="KW-0238">DNA-binding</keyword>
<dbReference type="PANTHER" id="PTHR31140:SF74">
    <property type="entry name" value="B3 DOMAIN-CONTAINING TRANSCRIPTION FACTOR LEC2"/>
    <property type="match status" value="1"/>
</dbReference>
<accession>A0AA86S7U0</accession>
<sequence>MDTRTSKVARDKRKQVRQKSKSVVAMAPLVPTKGIKRGQFVPGGGSNENIIANQDSSTNVFSTPDGKNLEEVLTKQLKNSDVTILGRIVLPKREAEAKLPPLTDKEGKDIMLMDVYSGVSWTLRYKYWSNNRSRMYVLENAGEFVNHYGLQMGDFITIYVDEEKNLYVWARKKIIVEAPVSLDTHDTDNYNNMHQFANEDVEIFPKELNQEKEVEDANKLLTSFNGGGSSSCRAELRMSMAENDVEVLNITAKGAPSQEIVEATPIAPTTPHNGRNMLISDEDVYEGLDNIFEIENNFHSFDYLKDFRM</sequence>
<evidence type="ECO:0000256" key="3">
    <source>
        <dbReference type="ARBA" id="ARBA00023125"/>
    </source>
</evidence>
<feature type="domain" description="TF-B3" evidence="7">
    <location>
        <begin position="73"/>
        <end position="174"/>
    </location>
</feature>
<name>A0AA86S7U0_9FABA</name>
<evidence type="ECO:0000256" key="1">
    <source>
        <dbReference type="ARBA" id="ARBA00004123"/>
    </source>
</evidence>
<organism evidence="8 9">
    <name type="scientific">Sphenostylis stenocarpa</name>
    <dbReference type="NCBI Taxonomy" id="92480"/>
    <lineage>
        <taxon>Eukaryota</taxon>
        <taxon>Viridiplantae</taxon>
        <taxon>Streptophyta</taxon>
        <taxon>Embryophyta</taxon>
        <taxon>Tracheophyta</taxon>
        <taxon>Spermatophyta</taxon>
        <taxon>Magnoliopsida</taxon>
        <taxon>eudicotyledons</taxon>
        <taxon>Gunneridae</taxon>
        <taxon>Pentapetalae</taxon>
        <taxon>rosids</taxon>
        <taxon>fabids</taxon>
        <taxon>Fabales</taxon>
        <taxon>Fabaceae</taxon>
        <taxon>Papilionoideae</taxon>
        <taxon>50 kb inversion clade</taxon>
        <taxon>NPAAA clade</taxon>
        <taxon>indigoferoid/millettioid clade</taxon>
        <taxon>Phaseoleae</taxon>
        <taxon>Sphenostylis</taxon>
    </lineage>
</organism>
<evidence type="ECO:0000259" key="7">
    <source>
        <dbReference type="PROSITE" id="PS50863"/>
    </source>
</evidence>
<feature type="compositionally biased region" description="Basic residues" evidence="6">
    <location>
        <begin position="10"/>
        <end position="20"/>
    </location>
</feature>
<dbReference type="SUPFAM" id="SSF101936">
    <property type="entry name" value="DNA-binding pseudobarrel domain"/>
    <property type="match status" value="1"/>
</dbReference>
<dbReference type="InterPro" id="IPR003340">
    <property type="entry name" value="B3_DNA-bd"/>
</dbReference>
<proteinExistence type="predicted"/>